<organism evidence="2 3">
    <name type="scientific">Paenibacillus cremeus</name>
    <dbReference type="NCBI Taxonomy" id="2163881"/>
    <lineage>
        <taxon>Bacteria</taxon>
        <taxon>Bacillati</taxon>
        <taxon>Bacillota</taxon>
        <taxon>Bacilli</taxon>
        <taxon>Bacillales</taxon>
        <taxon>Paenibacillaceae</taxon>
        <taxon>Paenibacillus</taxon>
    </lineage>
</organism>
<keyword evidence="3" id="KW-1185">Reference proteome</keyword>
<name>A0A559KFK0_9BACL</name>
<evidence type="ECO:0000313" key="2">
    <source>
        <dbReference type="EMBL" id="TVY10896.1"/>
    </source>
</evidence>
<gene>
    <name evidence="2" type="ORF">FPZ49_05285</name>
</gene>
<comment type="caution">
    <text evidence="2">The sequence shown here is derived from an EMBL/GenBank/DDBJ whole genome shotgun (WGS) entry which is preliminary data.</text>
</comment>
<accession>A0A559KFK0</accession>
<dbReference type="Proteomes" id="UP000317036">
    <property type="component" value="Unassembled WGS sequence"/>
</dbReference>
<dbReference type="EMBL" id="VNJI01000005">
    <property type="protein sequence ID" value="TVY10896.1"/>
    <property type="molecule type" value="Genomic_DNA"/>
</dbReference>
<feature type="coiled-coil region" evidence="1">
    <location>
        <begin position="49"/>
        <end position="76"/>
    </location>
</feature>
<dbReference type="AlphaFoldDB" id="A0A559KFK0"/>
<evidence type="ECO:0000256" key="1">
    <source>
        <dbReference type="SAM" id="Coils"/>
    </source>
</evidence>
<dbReference type="RefSeq" id="WP_144844256.1">
    <property type="nucleotide sequence ID" value="NZ_VNJI01000005.1"/>
</dbReference>
<evidence type="ECO:0000313" key="3">
    <source>
        <dbReference type="Proteomes" id="UP000317036"/>
    </source>
</evidence>
<keyword evidence="1" id="KW-0175">Coiled coil</keyword>
<reference evidence="2 3" key="1">
    <citation type="submission" date="2019-07" db="EMBL/GenBank/DDBJ databases">
        <authorList>
            <person name="Kim J."/>
        </authorList>
    </citation>
    <scope>NUCLEOTIDE SEQUENCE [LARGE SCALE GENOMIC DNA]</scope>
    <source>
        <strain evidence="2 3">JC52</strain>
    </source>
</reference>
<proteinExistence type="predicted"/>
<sequence>MLAGRDNGGSTKAYSPVCCEQNHRAGTGERRMKEYFNHGIKVLSDDKDMKQMFKDLQKMQKELEALKKSTDALVKKINTFS</sequence>
<protein>
    <submittedName>
        <fullName evidence="2">Uncharacterized protein</fullName>
    </submittedName>
</protein>